<gene>
    <name evidence="1" type="ORF">ACFONL_05555</name>
</gene>
<reference evidence="2" key="1">
    <citation type="journal article" date="2019" name="Int. J. Syst. Evol. Microbiol.">
        <title>The Global Catalogue of Microorganisms (GCM) 10K type strain sequencing project: providing services to taxonomists for standard genome sequencing and annotation.</title>
        <authorList>
            <consortium name="The Broad Institute Genomics Platform"/>
            <consortium name="The Broad Institute Genome Sequencing Center for Infectious Disease"/>
            <person name="Wu L."/>
            <person name="Ma J."/>
        </authorList>
    </citation>
    <scope>NUCLEOTIDE SEQUENCE [LARGE SCALE GENOMIC DNA]</scope>
    <source>
        <strain evidence="2">KCTC 42282</strain>
    </source>
</reference>
<sequence length="135" mass="14666">MAAALAAGLPHMAWAGWSYDVLSRRLASGETPTVVMRLAKCTGGEKFGQAGFAVVRFQAWNVIDRWIATSDNHLFLSSKTGAMTLQYVRLRLTPDGGARVYLRQLDPTTFRPLEDATELACGTDSEALTFVSPGN</sequence>
<dbReference type="EMBL" id="JBHRYC010000026">
    <property type="protein sequence ID" value="MFC3636849.1"/>
    <property type="molecule type" value="Genomic_DNA"/>
</dbReference>
<evidence type="ECO:0000313" key="2">
    <source>
        <dbReference type="Proteomes" id="UP001595704"/>
    </source>
</evidence>
<dbReference type="Proteomes" id="UP001595704">
    <property type="component" value="Unassembled WGS sequence"/>
</dbReference>
<proteinExistence type="predicted"/>
<protein>
    <submittedName>
        <fullName evidence="1">VirK family protein</fullName>
    </submittedName>
</protein>
<name>A0ABV7UEM5_9HYPH</name>
<evidence type="ECO:0000313" key="1">
    <source>
        <dbReference type="EMBL" id="MFC3636849.1"/>
    </source>
</evidence>
<keyword evidence="2" id="KW-1185">Reference proteome</keyword>
<dbReference type="Pfam" id="PF06903">
    <property type="entry name" value="VirK"/>
    <property type="match status" value="1"/>
</dbReference>
<comment type="caution">
    <text evidence="1">The sequence shown here is derived from an EMBL/GenBank/DDBJ whole genome shotgun (WGS) entry which is preliminary data.</text>
</comment>
<accession>A0ABV7UEM5</accession>
<dbReference type="InterPro" id="IPR010694">
    <property type="entry name" value="Uncharacterised_VirK"/>
</dbReference>
<organism evidence="1 2">
    <name type="scientific">Camelimonas fluminis</name>
    <dbReference type="NCBI Taxonomy" id="1576911"/>
    <lineage>
        <taxon>Bacteria</taxon>
        <taxon>Pseudomonadati</taxon>
        <taxon>Pseudomonadota</taxon>
        <taxon>Alphaproteobacteria</taxon>
        <taxon>Hyphomicrobiales</taxon>
        <taxon>Chelatococcaceae</taxon>
        <taxon>Camelimonas</taxon>
    </lineage>
</organism>
<dbReference type="RefSeq" id="WP_191318209.1">
    <property type="nucleotide sequence ID" value="NZ_BNCG01000002.1"/>
</dbReference>